<dbReference type="Pfam" id="PF00999">
    <property type="entry name" value="Na_H_Exchanger"/>
    <property type="match status" value="1"/>
</dbReference>
<evidence type="ECO:0000256" key="5">
    <source>
        <dbReference type="ARBA" id="ARBA00022989"/>
    </source>
</evidence>
<evidence type="ECO:0000256" key="7">
    <source>
        <dbReference type="ARBA" id="ARBA00023065"/>
    </source>
</evidence>
<dbReference type="EMBL" id="MLOK01000054">
    <property type="protein sequence ID" value="OIM20551.1"/>
    <property type="molecule type" value="Genomic_DNA"/>
</dbReference>
<evidence type="ECO:0000256" key="10">
    <source>
        <dbReference type="SAM" id="Phobius"/>
    </source>
</evidence>
<feature type="transmembrane region" description="Helical" evidence="10">
    <location>
        <begin position="277"/>
        <end position="296"/>
    </location>
</feature>
<evidence type="ECO:0000256" key="2">
    <source>
        <dbReference type="ARBA" id="ARBA00022448"/>
    </source>
</evidence>
<gene>
    <name evidence="12" type="ORF">ATX59_08220</name>
</gene>
<dbReference type="PANTHER" id="PTHR10110">
    <property type="entry name" value="SODIUM/HYDROGEN EXCHANGER"/>
    <property type="match status" value="1"/>
</dbReference>
<feature type="transmembrane region" description="Helical" evidence="10">
    <location>
        <begin position="385"/>
        <end position="410"/>
    </location>
</feature>
<evidence type="ECO:0000256" key="1">
    <source>
        <dbReference type="ARBA" id="ARBA00004651"/>
    </source>
</evidence>
<comment type="subcellular location">
    <subcellularLocation>
        <location evidence="1">Cell membrane</location>
        <topology evidence="1">Multi-pass membrane protein</topology>
    </subcellularLocation>
</comment>
<dbReference type="PANTHER" id="PTHR10110:SF86">
    <property type="entry name" value="SODIUM_HYDROGEN EXCHANGER 7"/>
    <property type="match status" value="1"/>
</dbReference>
<evidence type="ECO:0000259" key="11">
    <source>
        <dbReference type="Pfam" id="PF00999"/>
    </source>
</evidence>
<evidence type="ECO:0000313" key="12">
    <source>
        <dbReference type="EMBL" id="OIM20551.1"/>
    </source>
</evidence>
<keyword evidence="4 10" id="KW-0812">Transmembrane</keyword>
<evidence type="ECO:0000256" key="6">
    <source>
        <dbReference type="ARBA" id="ARBA00023053"/>
    </source>
</evidence>
<evidence type="ECO:0000256" key="9">
    <source>
        <dbReference type="ARBA" id="ARBA00023201"/>
    </source>
</evidence>
<feature type="transmembrane region" description="Helical" evidence="10">
    <location>
        <begin position="350"/>
        <end position="373"/>
    </location>
</feature>
<dbReference type="GO" id="GO:0051453">
    <property type="term" value="P:regulation of intracellular pH"/>
    <property type="evidence" value="ECO:0007669"/>
    <property type="project" value="TreeGrafter"/>
</dbReference>
<evidence type="ECO:0000256" key="3">
    <source>
        <dbReference type="ARBA" id="ARBA00022475"/>
    </source>
</evidence>
<sequence>MELLLLFPIIISLIVVSSLIAHFFPLIPVSLLQIIFGVGLSFYIKGSIGLDTEWFLLLFIAPLLFHDAWRFPKRELWQLKAPIIANAIILVFLTALGGGWLVHLLIPILPLPVSIALAAALSPTDPVAVGTILSRIKIPQNLLHVLMGESLLNDASGLVAFKYAVSATMLGSFVLHDAFFNFIYISLVGALTGFILISILDWGTEFIRKRGAGDEILQVIINVLVPFLIFYIAEDVEHSSGVIAVVVAGILTNLRNNADYNSSFEFDVLSETIWRTLAFVLNGTIFILLGMQFPHAYKDAIIDGDLDLFRGIIYGVMVWFVVFIIRAIWTYANEYLSFKRNPKDANAPSIIGSAIMAVSGVRGAIALAAVLSIQSVSGKTFPDYYLMVFIAGVVVILSLIVASIMLPILVKRAGPVSNLPVDVQLIDQESDFNINEFGQTERKTHFMSEEAARIFQLQSGIQALRSELTDIAAGDEVVDARQAAVYDLVYERQQKINDLQVKINHRRAKKLVAKEQAYRVIALNAEIEVIEGLYRQKKLSPAVYHANMLGVKWSLRDIGHRRSFSFQWFLRVIRRTLQLVELRVTRVKTNQAKKQNLMVHRARAKAGIKTLAAHLENKKIDNIGRQAAFNIIINYRSWLARIKASKTFNKSYDSSLMGLSLIAINAERDSIQQLFEAKRIPRHLGIKLLQEINFAETSALSDNGS</sequence>
<dbReference type="GO" id="GO:0005886">
    <property type="term" value="C:plasma membrane"/>
    <property type="evidence" value="ECO:0007669"/>
    <property type="project" value="UniProtKB-SubCell"/>
</dbReference>
<dbReference type="InterPro" id="IPR018422">
    <property type="entry name" value="Cation/H_exchanger_CPA1"/>
</dbReference>
<dbReference type="InterPro" id="IPR006153">
    <property type="entry name" value="Cation/H_exchanger_TM"/>
</dbReference>
<accession>A0A6N4A693</accession>
<feature type="domain" description="Cation/H+ exchanger transmembrane" evidence="11">
    <location>
        <begin position="13"/>
        <end position="411"/>
    </location>
</feature>
<organism evidence="12 13">
    <name type="scientific">Oenococcus oeni</name>
    <name type="common">Leuconostoc oenos</name>
    <dbReference type="NCBI Taxonomy" id="1247"/>
    <lineage>
        <taxon>Bacteria</taxon>
        <taxon>Bacillati</taxon>
        <taxon>Bacillota</taxon>
        <taxon>Bacilli</taxon>
        <taxon>Lactobacillales</taxon>
        <taxon>Lactobacillaceae</taxon>
        <taxon>Oenococcus</taxon>
    </lineage>
</organism>
<dbReference type="AlphaFoldDB" id="A0A6N4A693"/>
<dbReference type="RefSeq" id="WP_002816484.1">
    <property type="nucleotide sequence ID" value="NZ_JMIS01000018.1"/>
</dbReference>
<feature type="transmembrane region" description="Helical" evidence="10">
    <location>
        <begin position="83"/>
        <end position="106"/>
    </location>
</feature>
<evidence type="ECO:0000313" key="13">
    <source>
        <dbReference type="Proteomes" id="UP000181728"/>
    </source>
</evidence>
<protein>
    <submittedName>
        <fullName evidence="12">Peptidase</fullName>
    </submittedName>
</protein>
<keyword evidence="7" id="KW-0406">Ion transport</keyword>
<keyword evidence="3" id="KW-1003">Cell membrane</keyword>
<proteinExistence type="predicted"/>
<feature type="transmembrane region" description="Helical" evidence="10">
    <location>
        <begin position="216"/>
        <end position="233"/>
    </location>
</feature>
<comment type="caution">
    <text evidence="12">The sequence shown here is derived from an EMBL/GenBank/DDBJ whole genome shotgun (WGS) entry which is preliminary data.</text>
</comment>
<name>A0A6N4A693_OENOE</name>
<evidence type="ECO:0000256" key="8">
    <source>
        <dbReference type="ARBA" id="ARBA00023136"/>
    </source>
</evidence>
<keyword evidence="5 10" id="KW-1133">Transmembrane helix</keyword>
<dbReference type="GO" id="GO:0015385">
    <property type="term" value="F:sodium:proton antiporter activity"/>
    <property type="evidence" value="ECO:0007669"/>
    <property type="project" value="InterPro"/>
</dbReference>
<reference evidence="12 13" key="1">
    <citation type="journal article" date="2016" name="BMC Genomics">
        <title>Consensus pan-genome assembly of the specialised wine bacterium Oenococcus oeni.</title>
        <authorList>
            <person name="Sternes P.R."/>
            <person name="Borneman A.R."/>
        </authorList>
    </citation>
    <scope>NUCLEOTIDE SEQUENCE [LARGE SCALE GENOMIC DNA]</scope>
    <source>
        <strain evidence="12 13">AWRIB661</strain>
    </source>
</reference>
<keyword evidence="6" id="KW-0915">Sodium</keyword>
<dbReference type="Proteomes" id="UP000181728">
    <property type="component" value="Unassembled WGS sequence"/>
</dbReference>
<dbReference type="GO" id="GO:0015386">
    <property type="term" value="F:potassium:proton antiporter activity"/>
    <property type="evidence" value="ECO:0007669"/>
    <property type="project" value="TreeGrafter"/>
</dbReference>
<feature type="transmembrane region" description="Helical" evidence="10">
    <location>
        <begin position="6"/>
        <end position="24"/>
    </location>
</feature>
<feature type="transmembrane region" description="Helical" evidence="10">
    <location>
        <begin position="182"/>
        <end position="204"/>
    </location>
</feature>
<dbReference type="Gene3D" id="6.10.140.1330">
    <property type="match status" value="1"/>
</dbReference>
<keyword evidence="9" id="KW-0739">Sodium transport</keyword>
<keyword evidence="8 10" id="KW-0472">Membrane</keyword>
<feature type="transmembrane region" description="Helical" evidence="10">
    <location>
        <begin position="308"/>
        <end position="329"/>
    </location>
</feature>
<evidence type="ECO:0000256" key="4">
    <source>
        <dbReference type="ARBA" id="ARBA00022692"/>
    </source>
</evidence>
<keyword evidence="2" id="KW-0813">Transport</keyword>
<dbReference type="GO" id="GO:0098719">
    <property type="term" value="P:sodium ion import across plasma membrane"/>
    <property type="evidence" value="ECO:0007669"/>
    <property type="project" value="TreeGrafter"/>
</dbReference>